<keyword evidence="1" id="KW-0812">Transmembrane</keyword>
<name>A0ABQ6CNM2_9HYPH</name>
<dbReference type="EMBL" id="BSPC01000055">
    <property type="protein sequence ID" value="GLS21971.1"/>
    <property type="molecule type" value="Genomic_DNA"/>
</dbReference>
<comment type="caution">
    <text evidence="2">The sequence shown here is derived from an EMBL/GenBank/DDBJ whole genome shotgun (WGS) entry which is preliminary data.</text>
</comment>
<sequence>MLNVAIMVIVIALMLLAYACFVLLRPKTAVFFIVCGVGIFGCGLVLDTPSPPLGMATVVLR</sequence>
<dbReference type="Proteomes" id="UP001156882">
    <property type="component" value="Unassembled WGS sequence"/>
</dbReference>
<keyword evidence="1" id="KW-1133">Transmembrane helix</keyword>
<evidence type="ECO:0008006" key="4">
    <source>
        <dbReference type="Google" id="ProtNLM"/>
    </source>
</evidence>
<keyword evidence="1" id="KW-0472">Membrane</keyword>
<evidence type="ECO:0000256" key="1">
    <source>
        <dbReference type="SAM" id="Phobius"/>
    </source>
</evidence>
<proteinExistence type="predicted"/>
<reference evidence="3" key="1">
    <citation type="journal article" date="2019" name="Int. J. Syst. Evol. Microbiol.">
        <title>The Global Catalogue of Microorganisms (GCM) 10K type strain sequencing project: providing services to taxonomists for standard genome sequencing and annotation.</title>
        <authorList>
            <consortium name="The Broad Institute Genomics Platform"/>
            <consortium name="The Broad Institute Genome Sequencing Center for Infectious Disease"/>
            <person name="Wu L."/>
            <person name="Ma J."/>
        </authorList>
    </citation>
    <scope>NUCLEOTIDE SEQUENCE [LARGE SCALE GENOMIC DNA]</scope>
    <source>
        <strain evidence="3">NBRC 101365</strain>
    </source>
</reference>
<evidence type="ECO:0000313" key="2">
    <source>
        <dbReference type="EMBL" id="GLS21971.1"/>
    </source>
</evidence>
<keyword evidence="3" id="KW-1185">Reference proteome</keyword>
<accession>A0ABQ6CNM2</accession>
<feature type="transmembrane region" description="Helical" evidence="1">
    <location>
        <begin position="29"/>
        <end position="46"/>
    </location>
</feature>
<protein>
    <recommendedName>
        <fullName evidence="4">NADH dehydrogenase subunit 6</fullName>
    </recommendedName>
</protein>
<evidence type="ECO:0000313" key="3">
    <source>
        <dbReference type="Proteomes" id="UP001156882"/>
    </source>
</evidence>
<gene>
    <name evidence="2" type="ORF">GCM10007874_49880</name>
</gene>
<feature type="transmembrane region" description="Helical" evidence="1">
    <location>
        <begin position="6"/>
        <end position="24"/>
    </location>
</feature>
<organism evidence="2 3">
    <name type="scientific">Labrys miyagiensis</name>
    <dbReference type="NCBI Taxonomy" id="346912"/>
    <lineage>
        <taxon>Bacteria</taxon>
        <taxon>Pseudomonadati</taxon>
        <taxon>Pseudomonadota</taxon>
        <taxon>Alphaproteobacteria</taxon>
        <taxon>Hyphomicrobiales</taxon>
        <taxon>Xanthobacteraceae</taxon>
        <taxon>Labrys</taxon>
    </lineage>
</organism>